<keyword evidence="3" id="KW-1185">Reference proteome</keyword>
<evidence type="ECO:0008006" key="4">
    <source>
        <dbReference type="Google" id="ProtNLM"/>
    </source>
</evidence>
<keyword evidence="1" id="KW-0732">Signal</keyword>
<organism evidence="2 3">
    <name type="scientific">Steinernema hermaphroditum</name>
    <dbReference type="NCBI Taxonomy" id="289476"/>
    <lineage>
        <taxon>Eukaryota</taxon>
        <taxon>Metazoa</taxon>
        <taxon>Ecdysozoa</taxon>
        <taxon>Nematoda</taxon>
        <taxon>Chromadorea</taxon>
        <taxon>Rhabditida</taxon>
        <taxon>Tylenchina</taxon>
        <taxon>Panagrolaimomorpha</taxon>
        <taxon>Strongyloidoidea</taxon>
        <taxon>Steinernematidae</taxon>
        <taxon>Steinernema</taxon>
    </lineage>
</organism>
<name>A0AA39MCU0_9BILA</name>
<proteinExistence type="predicted"/>
<dbReference type="EMBL" id="JAUCMV010000001">
    <property type="protein sequence ID" value="KAK0428870.1"/>
    <property type="molecule type" value="Genomic_DNA"/>
</dbReference>
<comment type="caution">
    <text evidence="2">The sequence shown here is derived from an EMBL/GenBank/DDBJ whole genome shotgun (WGS) entry which is preliminary data.</text>
</comment>
<accession>A0AA39MCU0</accession>
<evidence type="ECO:0000256" key="1">
    <source>
        <dbReference type="SAM" id="SignalP"/>
    </source>
</evidence>
<gene>
    <name evidence="2" type="ORF">QR680_011056</name>
</gene>
<evidence type="ECO:0000313" key="3">
    <source>
        <dbReference type="Proteomes" id="UP001175271"/>
    </source>
</evidence>
<protein>
    <recommendedName>
        <fullName evidence="4">UPAR/Ly6 domain-containing protein</fullName>
    </recommendedName>
</protein>
<dbReference type="Proteomes" id="UP001175271">
    <property type="component" value="Unassembled WGS sequence"/>
</dbReference>
<dbReference type="AlphaFoldDB" id="A0AA39MCU0"/>
<sequence>MKTSTLVLLGLVAATLIVDPIFALRCRVYEYRRGIIKRKEGEEECNPGEVCISTLRGVRDKINGCHRRRYYDVLNKVMRDFKGVITYYCDTDLCNKIMPERLEAEGLVTMYQSV</sequence>
<feature type="chain" id="PRO_5041341057" description="UPAR/Ly6 domain-containing protein" evidence="1">
    <location>
        <begin position="24"/>
        <end position="114"/>
    </location>
</feature>
<feature type="signal peptide" evidence="1">
    <location>
        <begin position="1"/>
        <end position="23"/>
    </location>
</feature>
<evidence type="ECO:0000313" key="2">
    <source>
        <dbReference type="EMBL" id="KAK0428870.1"/>
    </source>
</evidence>
<reference evidence="2" key="1">
    <citation type="submission" date="2023-06" db="EMBL/GenBank/DDBJ databases">
        <title>Genomic analysis of the entomopathogenic nematode Steinernema hermaphroditum.</title>
        <authorList>
            <person name="Schwarz E.M."/>
            <person name="Heppert J.K."/>
            <person name="Baniya A."/>
            <person name="Schwartz H.T."/>
            <person name="Tan C.-H."/>
            <person name="Antoshechkin I."/>
            <person name="Sternberg P.W."/>
            <person name="Goodrich-Blair H."/>
            <person name="Dillman A.R."/>
        </authorList>
    </citation>
    <scope>NUCLEOTIDE SEQUENCE</scope>
    <source>
        <strain evidence="2">PS9179</strain>
        <tissue evidence="2">Whole animal</tissue>
    </source>
</reference>